<keyword evidence="2 11" id="KW-0808">Transferase</keyword>
<name>A0A6L6YG31_9BURK</name>
<evidence type="ECO:0000256" key="4">
    <source>
        <dbReference type="ARBA" id="ARBA00022695"/>
    </source>
</evidence>
<evidence type="ECO:0000256" key="11">
    <source>
        <dbReference type="RuleBase" id="RU003953"/>
    </source>
</evidence>
<feature type="domain" description="Poly A polymerase head" evidence="12">
    <location>
        <begin position="4"/>
        <end position="127"/>
    </location>
</feature>
<keyword evidence="8" id="KW-0067">ATP-binding</keyword>
<comment type="similarity">
    <text evidence="11">Belongs to the tRNA nucleotidyltransferase/poly(A) polymerase family.</text>
</comment>
<dbReference type="InterPro" id="IPR043519">
    <property type="entry name" value="NT_sf"/>
</dbReference>
<dbReference type="GO" id="GO:0046872">
    <property type="term" value="F:metal ion binding"/>
    <property type="evidence" value="ECO:0007669"/>
    <property type="project" value="UniProtKB-KW"/>
</dbReference>
<keyword evidence="15" id="KW-1185">Reference proteome</keyword>
<dbReference type="SUPFAM" id="SSF81301">
    <property type="entry name" value="Nucleotidyltransferase"/>
    <property type="match status" value="1"/>
</dbReference>
<evidence type="ECO:0000256" key="2">
    <source>
        <dbReference type="ARBA" id="ARBA00022679"/>
    </source>
</evidence>
<dbReference type="Pfam" id="PF12627">
    <property type="entry name" value="PolyA_pol_RNAbd"/>
    <property type="match status" value="1"/>
</dbReference>
<keyword evidence="6" id="KW-0547">Nucleotide-binding</keyword>
<accession>A0A6L6YG31</accession>
<dbReference type="SUPFAM" id="SSF81891">
    <property type="entry name" value="Poly A polymerase C-terminal region-like"/>
    <property type="match status" value="1"/>
</dbReference>
<comment type="caution">
    <text evidence="14">The sequence shown here is derived from an EMBL/GenBank/DDBJ whole genome shotgun (WGS) entry which is preliminary data.</text>
</comment>
<gene>
    <name evidence="14" type="ORF">E5987_00845</name>
</gene>
<dbReference type="Pfam" id="PF01743">
    <property type="entry name" value="PolyA_pol"/>
    <property type="match status" value="1"/>
</dbReference>
<protein>
    <submittedName>
        <fullName evidence="14">tRNA nucleotidyltransferase</fullName>
    </submittedName>
</protein>
<dbReference type="Gene3D" id="1.10.3090.10">
    <property type="entry name" value="cca-adding enzyme, domain 2"/>
    <property type="match status" value="1"/>
</dbReference>
<evidence type="ECO:0000259" key="12">
    <source>
        <dbReference type="Pfam" id="PF01743"/>
    </source>
</evidence>
<dbReference type="GO" id="GO:0001680">
    <property type="term" value="P:tRNA 3'-terminal CCA addition"/>
    <property type="evidence" value="ECO:0007669"/>
    <property type="project" value="InterPro"/>
</dbReference>
<evidence type="ECO:0000259" key="13">
    <source>
        <dbReference type="Pfam" id="PF12627"/>
    </source>
</evidence>
<dbReference type="GO" id="GO:0003723">
    <property type="term" value="F:RNA binding"/>
    <property type="evidence" value="ECO:0007669"/>
    <property type="project" value="UniProtKB-KW"/>
</dbReference>
<evidence type="ECO:0000256" key="6">
    <source>
        <dbReference type="ARBA" id="ARBA00022741"/>
    </source>
</evidence>
<dbReference type="InterPro" id="IPR050124">
    <property type="entry name" value="tRNA_CCA-adding_enzyme"/>
</dbReference>
<evidence type="ECO:0000313" key="14">
    <source>
        <dbReference type="EMBL" id="MVX55753.1"/>
    </source>
</evidence>
<keyword evidence="5" id="KW-0479">Metal-binding</keyword>
<dbReference type="PIRSF" id="PIRSF000813">
    <property type="entry name" value="CCA_bact"/>
    <property type="match status" value="1"/>
</dbReference>
<dbReference type="InterPro" id="IPR032828">
    <property type="entry name" value="PolyA_RNA-bd"/>
</dbReference>
<keyword evidence="4" id="KW-0548">Nucleotidyltransferase</keyword>
<dbReference type="InterPro" id="IPR002646">
    <property type="entry name" value="PolA_pol_head_dom"/>
</dbReference>
<evidence type="ECO:0000256" key="5">
    <source>
        <dbReference type="ARBA" id="ARBA00022723"/>
    </source>
</evidence>
<dbReference type="EMBL" id="WSRP01000002">
    <property type="protein sequence ID" value="MVX55753.1"/>
    <property type="molecule type" value="Genomic_DNA"/>
</dbReference>
<dbReference type="PANTHER" id="PTHR47545">
    <property type="entry name" value="MULTIFUNCTIONAL CCA PROTEIN"/>
    <property type="match status" value="1"/>
</dbReference>
<proteinExistence type="inferred from homology"/>
<reference evidence="14 15" key="1">
    <citation type="submission" date="2019-12" db="EMBL/GenBank/DDBJ databases">
        <title>Microbes associate with the intestines of laboratory mice.</title>
        <authorList>
            <person name="Navarre W."/>
            <person name="Wong E."/>
        </authorList>
    </citation>
    <scope>NUCLEOTIDE SEQUENCE [LARGE SCALE GENOMIC DNA]</scope>
    <source>
        <strain evidence="14 15">NM82_D38</strain>
    </source>
</reference>
<evidence type="ECO:0000256" key="7">
    <source>
        <dbReference type="ARBA" id="ARBA00022800"/>
    </source>
</evidence>
<dbReference type="AlphaFoldDB" id="A0A6L6YG31"/>
<dbReference type="PANTHER" id="PTHR47545:SF1">
    <property type="entry name" value="MULTIFUNCTIONAL CCA PROTEIN"/>
    <property type="match status" value="1"/>
</dbReference>
<keyword evidence="10 11" id="KW-0694">RNA-binding</keyword>
<evidence type="ECO:0000256" key="3">
    <source>
        <dbReference type="ARBA" id="ARBA00022694"/>
    </source>
</evidence>
<dbReference type="Proteomes" id="UP000472580">
    <property type="component" value="Unassembled WGS sequence"/>
</dbReference>
<keyword evidence="3" id="KW-0819">tRNA processing</keyword>
<dbReference type="Gene3D" id="3.30.460.10">
    <property type="entry name" value="Beta Polymerase, domain 2"/>
    <property type="match status" value="1"/>
</dbReference>
<evidence type="ECO:0000256" key="8">
    <source>
        <dbReference type="ARBA" id="ARBA00022840"/>
    </source>
</evidence>
<feature type="domain" description="tRNA nucleotidyltransferase/poly(A) polymerase RNA and SrmB- binding" evidence="13">
    <location>
        <begin position="152"/>
        <end position="212"/>
    </location>
</feature>
<evidence type="ECO:0000256" key="10">
    <source>
        <dbReference type="ARBA" id="ARBA00022884"/>
    </source>
</evidence>
<keyword evidence="9" id="KW-0460">Magnesium</keyword>
<dbReference type="GO" id="GO:0004810">
    <property type="term" value="F:CCA tRNA nucleotidyltransferase activity"/>
    <property type="evidence" value="ECO:0007669"/>
    <property type="project" value="InterPro"/>
</dbReference>
<evidence type="ECO:0000256" key="1">
    <source>
        <dbReference type="ARBA" id="ARBA00001946"/>
    </source>
</evidence>
<dbReference type="InterPro" id="IPR012006">
    <property type="entry name" value="CCA_bact"/>
</dbReference>
<comment type="cofactor">
    <cofactor evidence="1">
        <name>Mg(2+)</name>
        <dbReference type="ChEBI" id="CHEBI:18420"/>
    </cofactor>
</comment>
<dbReference type="OrthoDB" id="9805698at2"/>
<evidence type="ECO:0000313" key="15">
    <source>
        <dbReference type="Proteomes" id="UP000472580"/>
    </source>
</evidence>
<organism evidence="14 15">
    <name type="scientific">Parasutterella muris</name>
    <dbReference type="NCBI Taxonomy" id="2565572"/>
    <lineage>
        <taxon>Bacteria</taxon>
        <taxon>Pseudomonadati</taxon>
        <taxon>Pseudomonadota</taxon>
        <taxon>Betaproteobacteria</taxon>
        <taxon>Burkholderiales</taxon>
        <taxon>Sutterellaceae</taxon>
        <taxon>Parasutterella</taxon>
    </lineage>
</organism>
<dbReference type="GO" id="GO:0042245">
    <property type="term" value="P:RNA repair"/>
    <property type="evidence" value="ECO:0007669"/>
    <property type="project" value="UniProtKB-KW"/>
</dbReference>
<evidence type="ECO:0000256" key="9">
    <source>
        <dbReference type="ARBA" id="ARBA00022842"/>
    </source>
</evidence>
<keyword evidence="7" id="KW-0692">RNA repair</keyword>
<dbReference type="GO" id="GO:0005524">
    <property type="term" value="F:ATP binding"/>
    <property type="evidence" value="ECO:0007669"/>
    <property type="project" value="UniProtKB-KW"/>
</dbReference>
<sequence>MKKYIVGGWVRDKLLQERGFAVRPSDRDWVVIGATPEEMICQGYTPVGKDFPVFLHPKTHEEYALARTERKSGNGYKGFVFYTAPNVTLEQDLYRRDLTVNAIAMDENGHVTDPYGGCRDLEAKVLRNVSDAFKEDPVRVLRAARFAAKLPDFTIADETKRLLRSIVESGETDYLVAERVGRELMKALHEAKPSRFFEVLKDCGYLSSSFPKWRLTSKTMDLTDAADDSYTESERFALLFLDTDPSALGEIFKLLRVSSENEDLALQFSRTLHGAELRSGSAEEVLESLKRKDALRRPKRFASLMKLLESASAIKDQAFWLGAAEALMSVDMKAAAEVAEDRKEIPQAIRAASLKAIEAYLKEFADQH</sequence>
<dbReference type="RefSeq" id="WP_160334189.1">
    <property type="nucleotide sequence ID" value="NZ_CALPCR010000004.1"/>
</dbReference>